<evidence type="ECO:0000256" key="8">
    <source>
        <dbReference type="ARBA" id="ARBA00022989"/>
    </source>
</evidence>
<keyword evidence="11" id="KW-0407">Ion channel</keyword>
<keyword evidence="8 13" id="KW-1133">Transmembrane helix</keyword>
<comment type="similarity">
    <text evidence="2">Belongs to the TMEM175 family.</text>
</comment>
<dbReference type="GO" id="GO:0005267">
    <property type="term" value="F:potassium channel activity"/>
    <property type="evidence" value="ECO:0007669"/>
    <property type="project" value="UniProtKB-KW"/>
</dbReference>
<feature type="transmembrane region" description="Helical" evidence="13">
    <location>
        <begin position="75"/>
        <end position="96"/>
    </location>
</feature>
<feature type="transmembrane region" description="Helical" evidence="13">
    <location>
        <begin position="102"/>
        <end position="124"/>
    </location>
</feature>
<name>A0A974NYK1_9SPHN</name>
<evidence type="ECO:0000256" key="7">
    <source>
        <dbReference type="ARBA" id="ARBA00022958"/>
    </source>
</evidence>
<evidence type="ECO:0000256" key="5">
    <source>
        <dbReference type="ARBA" id="ARBA00022692"/>
    </source>
</evidence>
<accession>A0A974NYK1</accession>
<evidence type="ECO:0000256" key="4">
    <source>
        <dbReference type="ARBA" id="ARBA00022538"/>
    </source>
</evidence>
<feature type="transmembrane region" description="Helical" evidence="13">
    <location>
        <begin position="44"/>
        <end position="68"/>
    </location>
</feature>
<dbReference type="PANTHER" id="PTHR31462:SF5">
    <property type="entry name" value="ENDOSOMAL_LYSOSOMAL PROTON CHANNEL TMEM175"/>
    <property type="match status" value="1"/>
</dbReference>
<keyword evidence="15" id="KW-1185">Reference proteome</keyword>
<feature type="transmembrane region" description="Helical" evidence="13">
    <location>
        <begin position="145"/>
        <end position="163"/>
    </location>
</feature>
<evidence type="ECO:0000313" key="14">
    <source>
        <dbReference type="EMBL" id="QQV79132.1"/>
    </source>
</evidence>
<evidence type="ECO:0000313" key="15">
    <source>
        <dbReference type="Proteomes" id="UP000595894"/>
    </source>
</evidence>
<keyword evidence="7" id="KW-0630">Potassium</keyword>
<dbReference type="PANTHER" id="PTHR31462">
    <property type="entry name" value="ENDOSOMAL/LYSOSOMAL POTASSIUM CHANNEL TMEM175"/>
    <property type="match status" value="1"/>
</dbReference>
<evidence type="ECO:0000256" key="2">
    <source>
        <dbReference type="ARBA" id="ARBA00006920"/>
    </source>
</evidence>
<dbReference type="RefSeq" id="WP_202096447.1">
    <property type="nucleotide sequence ID" value="NZ_CP061035.1"/>
</dbReference>
<comment type="catalytic activity">
    <reaction evidence="12">
        <text>K(+)(in) = K(+)(out)</text>
        <dbReference type="Rhea" id="RHEA:29463"/>
        <dbReference type="ChEBI" id="CHEBI:29103"/>
    </reaction>
</comment>
<dbReference type="KEGG" id="sari:H5J25_16735"/>
<evidence type="ECO:0000256" key="3">
    <source>
        <dbReference type="ARBA" id="ARBA00022448"/>
    </source>
</evidence>
<dbReference type="Pfam" id="PF06736">
    <property type="entry name" value="TMEM175"/>
    <property type="match status" value="1"/>
</dbReference>
<dbReference type="EMBL" id="CP061035">
    <property type="protein sequence ID" value="QQV79132.1"/>
    <property type="molecule type" value="Genomic_DNA"/>
</dbReference>
<evidence type="ECO:0000256" key="1">
    <source>
        <dbReference type="ARBA" id="ARBA00004141"/>
    </source>
</evidence>
<reference evidence="15" key="1">
    <citation type="submission" date="2020-09" db="EMBL/GenBank/DDBJ databases">
        <title>Sphingomonas sp., a new species isolated from pork steak.</title>
        <authorList>
            <person name="Heidler von Heilborn D."/>
        </authorList>
    </citation>
    <scope>NUCLEOTIDE SEQUENCE [LARGE SCALE GENOMIC DNA]</scope>
</reference>
<dbReference type="InterPro" id="IPR010617">
    <property type="entry name" value="TMEM175-like"/>
</dbReference>
<evidence type="ECO:0000256" key="9">
    <source>
        <dbReference type="ARBA" id="ARBA00023065"/>
    </source>
</evidence>
<keyword evidence="10 13" id="KW-0472">Membrane</keyword>
<keyword evidence="9" id="KW-0406">Ion transport</keyword>
<keyword evidence="5 13" id="KW-0812">Transmembrane</keyword>
<evidence type="ECO:0000256" key="6">
    <source>
        <dbReference type="ARBA" id="ARBA00022826"/>
    </source>
</evidence>
<dbReference type="Proteomes" id="UP000595894">
    <property type="component" value="Chromosome"/>
</dbReference>
<dbReference type="AlphaFoldDB" id="A0A974NYK1"/>
<dbReference type="GO" id="GO:0015252">
    <property type="term" value="F:proton channel activity"/>
    <property type="evidence" value="ECO:0007669"/>
    <property type="project" value="InterPro"/>
</dbReference>
<gene>
    <name evidence="14" type="ORF">H5J25_16735</name>
</gene>
<keyword evidence="3" id="KW-0813">Transport</keyword>
<evidence type="ECO:0000256" key="12">
    <source>
        <dbReference type="ARBA" id="ARBA00034430"/>
    </source>
</evidence>
<evidence type="ECO:0000256" key="11">
    <source>
        <dbReference type="ARBA" id="ARBA00023303"/>
    </source>
</evidence>
<comment type="subcellular location">
    <subcellularLocation>
        <location evidence="1">Membrane</location>
        <topology evidence="1">Multi-pass membrane protein</topology>
    </subcellularLocation>
</comment>
<dbReference type="GO" id="GO:0016020">
    <property type="term" value="C:membrane"/>
    <property type="evidence" value="ECO:0007669"/>
    <property type="project" value="UniProtKB-SubCell"/>
</dbReference>
<protein>
    <submittedName>
        <fullName evidence="14">DUF1211 domain-containing protein</fullName>
    </submittedName>
</protein>
<evidence type="ECO:0000256" key="13">
    <source>
        <dbReference type="SAM" id="Phobius"/>
    </source>
</evidence>
<proteinExistence type="inferred from homology"/>
<organism evidence="14 15">
    <name type="scientific">Sphingomonas aliaeris</name>
    <dbReference type="NCBI Taxonomy" id="2759526"/>
    <lineage>
        <taxon>Bacteria</taxon>
        <taxon>Pseudomonadati</taxon>
        <taxon>Pseudomonadota</taxon>
        <taxon>Alphaproteobacteria</taxon>
        <taxon>Sphingomonadales</taxon>
        <taxon>Sphingomonadaceae</taxon>
        <taxon>Sphingomonas</taxon>
    </lineage>
</organism>
<evidence type="ECO:0000256" key="10">
    <source>
        <dbReference type="ARBA" id="ARBA00023136"/>
    </source>
</evidence>
<keyword evidence="6" id="KW-0631">Potassium channel</keyword>
<keyword evidence="4" id="KW-0633">Potassium transport</keyword>
<sequence length="197" mass="21694">MTFFSDAVFAIAMTLLVIEVRVPEIHVHSDAVLGQALLDLLPKYIGFVVSFMVVGRFWVGHHAVMGLLKGLDRRLVWINLLFLMAIAFMPFPTAVFSDYNGLRVAVGFYAGWLIVLGVMNRWLIVSALGNPAMLRDDADPADVKLMRRSSLIPLIIGTLAFALGMIQPIFALAMLVVGSPIVSWLVRRDRRGASPSA</sequence>